<dbReference type="EMBL" id="AJYB01000027">
    <property type="protein sequence ID" value="EIM06639.1"/>
    <property type="molecule type" value="Genomic_DNA"/>
</dbReference>
<evidence type="ECO:0000256" key="1">
    <source>
        <dbReference type="ARBA" id="ARBA00004141"/>
    </source>
</evidence>
<accession>A0A1C7DJM3</accession>
<evidence type="ECO:0000313" key="8">
    <source>
        <dbReference type="EMBL" id="EIM06639.1"/>
    </source>
</evidence>
<organism evidence="8 9">
    <name type="scientific">Planococcus antarcticus DSM 14505</name>
    <dbReference type="NCBI Taxonomy" id="1185653"/>
    <lineage>
        <taxon>Bacteria</taxon>
        <taxon>Bacillati</taxon>
        <taxon>Bacillota</taxon>
        <taxon>Bacilli</taxon>
        <taxon>Bacillales</taxon>
        <taxon>Caryophanaceae</taxon>
        <taxon>Planococcus</taxon>
    </lineage>
</organism>
<reference evidence="8 9" key="1">
    <citation type="journal article" date="2012" name="J. Bacteriol.">
        <title>Genome Sequence of the Antarctic Psychrophile Bacterium Planococcus antarcticus DSM 14505.</title>
        <authorList>
            <person name="Margolles A."/>
            <person name="Gueimonde M."/>
            <person name="Sanchez B."/>
        </authorList>
    </citation>
    <scope>NUCLEOTIDE SEQUENCE [LARGE SCALE GENOMIC DNA]</scope>
    <source>
        <strain evidence="8 9">DSM 14505</strain>
    </source>
</reference>
<dbReference type="OrthoDB" id="1450430at2"/>
<proteinExistence type="predicted"/>
<evidence type="ECO:0000256" key="3">
    <source>
        <dbReference type="ARBA" id="ARBA00022989"/>
    </source>
</evidence>
<keyword evidence="4 5" id="KW-0472">Membrane</keyword>
<evidence type="ECO:0000313" key="7">
    <source>
        <dbReference type="EMBL" id="ANU11413.1"/>
    </source>
</evidence>
<dbReference type="RefSeq" id="WP_006830009.1">
    <property type="nucleotide sequence ID" value="NZ_AJYB01000027.1"/>
</dbReference>
<keyword evidence="10" id="KW-1185">Reference proteome</keyword>
<evidence type="ECO:0000256" key="5">
    <source>
        <dbReference type="SAM" id="Phobius"/>
    </source>
</evidence>
<feature type="domain" description="RDD" evidence="6">
    <location>
        <begin position="34"/>
        <end position="117"/>
    </location>
</feature>
<dbReference type="Proteomes" id="UP000092661">
    <property type="component" value="Chromosome"/>
</dbReference>
<gene>
    <name evidence="8" type="ORF">A1A1_10141</name>
    <name evidence="7" type="ORF">BBH88_14465</name>
</gene>
<name>A0A1C7DJM3_9BACL</name>
<sequence>MALGYTASEDFPVDKASSISCRNLKADFHCDIYVGKRKTRIRVADENNRPVSFYRSTFRIALKFLPWELSHFMAYRMIYLEDGERLPLDYLIGGLVYALILLYVLITIFTKNKQSFYNRLTKTCVVKSIFPENY</sequence>
<dbReference type="AlphaFoldDB" id="A0A1C7DJM3"/>
<evidence type="ECO:0000259" key="6">
    <source>
        <dbReference type="Pfam" id="PF06271"/>
    </source>
</evidence>
<evidence type="ECO:0000313" key="9">
    <source>
        <dbReference type="Proteomes" id="UP000004725"/>
    </source>
</evidence>
<dbReference type="Proteomes" id="UP000004725">
    <property type="component" value="Unassembled WGS sequence"/>
</dbReference>
<evidence type="ECO:0000256" key="4">
    <source>
        <dbReference type="ARBA" id="ARBA00023136"/>
    </source>
</evidence>
<reference evidence="10" key="2">
    <citation type="submission" date="2016-07" db="EMBL/GenBank/DDBJ databases">
        <authorList>
            <person name="See-Too W.S."/>
        </authorList>
    </citation>
    <scope>NUCLEOTIDE SEQUENCE [LARGE SCALE GENOMIC DNA]</scope>
    <source>
        <strain evidence="10">DSM 14505</strain>
    </source>
</reference>
<protein>
    <submittedName>
        <fullName evidence="8">RDD domain-containing protein</fullName>
    </submittedName>
</protein>
<reference evidence="7" key="3">
    <citation type="submission" date="2016-10" db="EMBL/GenBank/DDBJ databases">
        <authorList>
            <person name="See-Too W.S."/>
        </authorList>
    </citation>
    <scope>NUCLEOTIDE SEQUENCE</scope>
    <source>
        <strain evidence="7">DSM 14505</strain>
    </source>
</reference>
<evidence type="ECO:0000313" key="10">
    <source>
        <dbReference type="Proteomes" id="UP000092661"/>
    </source>
</evidence>
<comment type="subcellular location">
    <subcellularLocation>
        <location evidence="1">Membrane</location>
        <topology evidence="1">Multi-pass membrane protein</topology>
    </subcellularLocation>
</comment>
<feature type="transmembrane region" description="Helical" evidence="5">
    <location>
        <begin position="90"/>
        <end position="109"/>
    </location>
</feature>
<dbReference type="EMBL" id="CP016534">
    <property type="protein sequence ID" value="ANU11413.1"/>
    <property type="molecule type" value="Genomic_DNA"/>
</dbReference>
<keyword evidence="3 5" id="KW-1133">Transmembrane helix</keyword>
<dbReference type="GO" id="GO:0016020">
    <property type="term" value="C:membrane"/>
    <property type="evidence" value="ECO:0007669"/>
    <property type="project" value="UniProtKB-SubCell"/>
</dbReference>
<evidence type="ECO:0000256" key="2">
    <source>
        <dbReference type="ARBA" id="ARBA00022692"/>
    </source>
</evidence>
<dbReference type="InterPro" id="IPR010432">
    <property type="entry name" value="RDD"/>
</dbReference>
<dbReference type="KEGG" id="pana:BBH88_14465"/>
<dbReference type="eggNOG" id="COG1714">
    <property type="taxonomic scope" value="Bacteria"/>
</dbReference>
<dbReference type="Pfam" id="PF06271">
    <property type="entry name" value="RDD"/>
    <property type="match status" value="1"/>
</dbReference>
<keyword evidence="2 5" id="KW-0812">Transmembrane</keyword>